<gene>
    <name evidence="2" type="ORF">DHW03_16295</name>
</gene>
<protein>
    <submittedName>
        <fullName evidence="2">Uncharacterized protein</fullName>
    </submittedName>
</protein>
<sequence length="64" mass="7682">MSYGIQNDEKKPQKTTDHQKQNQITNRHSTQIDLLNFFVLMLLVLNKTPQTYWFWGVHFVNKNC</sequence>
<accession>A0A317EHQ6</accession>
<organism evidence="2 3">
    <name type="scientific">Pedobacter yonginense</name>
    <dbReference type="NCBI Taxonomy" id="651869"/>
    <lineage>
        <taxon>Bacteria</taxon>
        <taxon>Pseudomonadati</taxon>
        <taxon>Bacteroidota</taxon>
        <taxon>Sphingobacteriia</taxon>
        <taxon>Sphingobacteriales</taxon>
        <taxon>Sphingobacteriaceae</taxon>
        <taxon>Pedobacter</taxon>
    </lineage>
</organism>
<reference evidence="2 3" key="1">
    <citation type="submission" date="2018-05" db="EMBL/GenBank/DDBJ databases">
        <title>Pedobacter paludis sp. nov., isolated from wetland soil.</title>
        <authorList>
            <person name="Zhang Y."/>
            <person name="Wang G."/>
        </authorList>
    </citation>
    <scope>NUCLEOTIDE SEQUENCE [LARGE SCALE GENOMIC DNA]</scope>
    <source>
        <strain evidence="2 3">KCTC22721</strain>
    </source>
</reference>
<dbReference type="Proteomes" id="UP000245379">
    <property type="component" value="Unassembled WGS sequence"/>
</dbReference>
<evidence type="ECO:0000313" key="2">
    <source>
        <dbReference type="EMBL" id="PWS26340.1"/>
    </source>
</evidence>
<evidence type="ECO:0000313" key="3">
    <source>
        <dbReference type="Proteomes" id="UP000245379"/>
    </source>
</evidence>
<feature type="region of interest" description="Disordered" evidence="1">
    <location>
        <begin position="1"/>
        <end position="25"/>
    </location>
</feature>
<dbReference type="EMBL" id="QGNZ01000004">
    <property type="protein sequence ID" value="PWS26340.1"/>
    <property type="molecule type" value="Genomic_DNA"/>
</dbReference>
<comment type="caution">
    <text evidence="2">The sequence shown here is derived from an EMBL/GenBank/DDBJ whole genome shotgun (WGS) entry which is preliminary data.</text>
</comment>
<keyword evidence="3" id="KW-1185">Reference proteome</keyword>
<name>A0A317EHQ6_9SPHI</name>
<feature type="compositionally biased region" description="Basic and acidic residues" evidence="1">
    <location>
        <begin position="7"/>
        <end position="20"/>
    </location>
</feature>
<proteinExistence type="predicted"/>
<evidence type="ECO:0000256" key="1">
    <source>
        <dbReference type="SAM" id="MobiDB-lite"/>
    </source>
</evidence>
<dbReference type="AlphaFoldDB" id="A0A317EHQ6"/>